<dbReference type="AlphaFoldDB" id="A0A9X0XEV8"/>
<dbReference type="RefSeq" id="WP_201827251.1">
    <property type="nucleotide sequence ID" value="NZ_JAERRA010000002.1"/>
</dbReference>
<reference evidence="3 4" key="1">
    <citation type="submission" date="2021-01" db="EMBL/GenBank/DDBJ databases">
        <title>Piscinibacter sp. Jin2 Genome sequencing and assembly.</title>
        <authorList>
            <person name="Kim I."/>
        </authorList>
    </citation>
    <scope>NUCLEOTIDE SEQUENCE [LARGE SCALE GENOMIC DNA]</scope>
    <source>
        <strain evidence="3 4">Jin2</strain>
    </source>
</reference>
<feature type="coiled-coil region" evidence="1">
    <location>
        <begin position="28"/>
        <end position="62"/>
    </location>
</feature>
<accession>A0A9X0XEV8</accession>
<evidence type="ECO:0000313" key="4">
    <source>
        <dbReference type="Proteomes" id="UP000643207"/>
    </source>
</evidence>
<gene>
    <name evidence="3" type="ORF">JI742_12190</name>
</gene>
<feature type="region of interest" description="Disordered" evidence="2">
    <location>
        <begin position="67"/>
        <end position="86"/>
    </location>
</feature>
<dbReference type="Proteomes" id="UP000643207">
    <property type="component" value="Unassembled WGS sequence"/>
</dbReference>
<dbReference type="InterPro" id="IPR023614">
    <property type="entry name" value="Porin_dom_sf"/>
</dbReference>
<keyword evidence="1" id="KW-0175">Coiled coil</keyword>
<protein>
    <recommendedName>
        <fullName evidence="5">Porin</fullName>
    </recommendedName>
</protein>
<dbReference type="Gene3D" id="2.40.160.10">
    <property type="entry name" value="Porin"/>
    <property type="match status" value="1"/>
</dbReference>
<dbReference type="Pfam" id="PF07396">
    <property type="entry name" value="Porin_O_P"/>
    <property type="match status" value="1"/>
</dbReference>
<proteinExistence type="predicted"/>
<comment type="caution">
    <text evidence="3">The sequence shown here is derived from an EMBL/GenBank/DDBJ whole genome shotgun (WGS) entry which is preliminary data.</text>
</comment>
<evidence type="ECO:0000313" key="3">
    <source>
        <dbReference type="EMBL" id="MBL0720644.1"/>
    </source>
</evidence>
<dbReference type="EMBL" id="JAERRA010000002">
    <property type="protein sequence ID" value="MBL0720644.1"/>
    <property type="molecule type" value="Genomic_DNA"/>
</dbReference>
<dbReference type="InterPro" id="IPR010870">
    <property type="entry name" value="Porin_O/P"/>
</dbReference>
<evidence type="ECO:0000256" key="1">
    <source>
        <dbReference type="SAM" id="Coils"/>
    </source>
</evidence>
<evidence type="ECO:0000256" key="2">
    <source>
        <dbReference type="SAM" id="MobiDB-lite"/>
    </source>
</evidence>
<organism evidence="3 4">
    <name type="scientific">Aquariibacter lacus</name>
    <dbReference type="NCBI Taxonomy" id="2801332"/>
    <lineage>
        <taxon>Bacteria</taxon>
        <taxon>Pseudomonadati</taxon>
        <taxon>Pseudomonadota</taxon>
        <taxon>Betaproteobacteria</taxon>
        <taxon>Burkholderiales</taxon>
        <taxon>Sphaerotilaceae</taxon>
        <taxon>Aquariibacter</taxon>
    </lineage>
</organism>
<keyword evidence="4" id="KW-1185">Reference proteome</keyword>
<sequence>MPSFTPPSLTRRSSAVLGILVSLALGEARAEDARLRALEQRLHDLEHALAEARASAEQIRAAAHAVPTVPSVPKAPGPSSSLVKPTPDGGFALVDAERGNELRFSAMVQLDSRLFLEGETATGSKLEDGFLLRRIRPTLSGQFAGLGFRIAPELSGNGTGANVALLDAFVDIPTGRTGFLRVGKQKSAISLDRLRVATALPLVERGLANELAPNRDLGLAWYGQAFSGGAQFVLGLFNGAADGRDVALRDDGGKEVHARVFFEPFRNESSLLNGLGFGVSATAGRKRSEGPGAAASASLPRYRSAAQEEFFAYSSGVVADGHHRRLFPQLSYFHRNAGFVAELGVSEQVLQRESQTRRLRHTAYDVTLSWVPTGQPITFRGVQLTGSESALELGLRASGLRIDPRAFEGGLTRFASPDVAARRAQNLGLGLSWHVNRQVKWSLDVNRTRYQGGAPGGADRQTEDVVMGRFQLVY</sequence>
<name>A0A9X0XEV8_9BURK</name>
<dbReference type="SUPFAM" id="SSF56935">
    <property type="entry name" value="Porins"/>
    <property type="match status" value="1"/>
</dbReference>
<evidence type="ECO:0008006" key="5">
    <source>
        <dbReference type="Google" id="ProtNLM"/>
    </source>
</evidence>